<evidence type="ECO:0000313" key="4">
    <source>
        <dbReference type="Proteomes" id="UP000826014"/>
    </source>
</evidence>
<keyword evidence="2" id="KW-0812">Transmembrane</keyword>
<accession>A0ABX8V6R7</accession>
<feature type="transmembrane region" description="Helical" evidence="2">
    <location>
        <begin position="6"/>
        <end position="22"/>
    </location>
</feature>
<organism evidence="3 4">
    <name type="scientific">Candidatus Rhabdochlamydia oedothoracis</name>
    <dbReference type="NCBI Taxonomy" id="2720720"/>
    <lineage>
        <taxon>Bacteria</taxon>
        <taxon>Pseudomonadati</taxon>
        <taxon>Chlamydiota</taxon>
        <taxon>Chlamydiia</taxon>
        <taxon>Parachlamydiales</taxon>
        <taxon>Candidatus Rhabdochlamydiaceae</taxon>
        <taxon>Candidatus Rhabdochlamydia</taxon>
    </lineage>
</organism>
<evidence type="ECO:0000256" key="1">
    <source>
        <dbReference type="SAM" id="MobiDB-lite"/>
    </source>
</evidence>
<feature type="region of interest" description="Disordered" evidence="1">
    <location>
        <begin position="27"/>
        <end position="46"/>
    </location>
</feature>
<proteinExistence type="predicted"/>
<reference evidence="3 4" key="1">
    <citation type="journal article" date="2022" name="bioRxiv">
        <title>Ecology and evolution of chlamydial symbionts of arthropods.</title>
        <authorList>
            <person name="Halter T."/>
            <person name="Koestlbacher S."/>
            <person name="Collingro A."/>
            <person name="Sixt B.S."/>
            <person name="Toenshoff E.R."/>
            <person name="Hendrickx F."/>
            <person name="Kostanjsek R."/>
            <person name="Horn M."/>
        </authorList>
    </citation>
    <scope>NUCLEOTIDE SEQUENCE [LARGE SCALE GENOMIC DNA]</scope>
    <source>
        <strain evidence="3">W744xW776</strain>
    </source>
</reference>
<dbReference type="Proteomes" id="UP000826014">
    <property type="component" value="Chromosome"/>
</dbReference>
<keyword evidence="4" id="KW-1185">Reference proteome</keyword>
<keyword evidence="2" id="KW-1133">Transmembrane helix</keyword>
<gene>
    <name evidence="3" type="ORF">RHABOEDO_000919</name>
</gene>
<sequence>MSQDTILILLLILVAYIISGMRKSHKHEIKPMQPPKIPASSAHVKPTPIKPQEAVVAWEKKDSSSRGKRILNRSRLRQSILTSEILGKKY</sequence>
<dbReference type="EMBL" id="CP075587">
    <property type="protein sequence ID" value="QYF48715.1"/>
    <property type="molecule type" value="Genomic_DNA"/>
</dbReference>
<name>A0ABX8V6R7_9BACT</name>
<protein>
    <submittedName>
        <fullName evidence="3">Uncharacterized protein</fullName>
    </submittedName>
</protein>
<evidence type="ECO:0000313" key="3">
    <source>
        <dbReference type="EMBL" id="QYF48715.1"/>
    </source>
</evidence>
<keyword evidence="2" id="KW-0472">Membrane</keyword>
<evidence type="ECO:0000256" key="2">
    <source>
        <dbReference type="SAM" id="Phobius"/>
    </source>
</evidence>
<dbReference type="RefSeq" id="WP_215216470.1">
    <property type="nucleotide sequence ID" value="NZ_CP075587.1"/>
</dbReference>